<name>E3IZ33_PSEI1</name>
<feature type="domain" description="HTH crp-type" evidence="5">
    <location>
        <begin position="151"/>
        <end position="224"/>
    </location>
</feature>
<keyword evidence="3" id="KW-0804">Transcription</keyword>
<evidence type="ECO:0000256" key="3">
    <source>
        <dbReference type="ARBA" id="ARBA00023163"/>
    </source>
</evidence>
<dbReference type="SMART" id="SM00100">
    <property type="entry name" value="cNMP"/>
    <property type="match status" value="1"/>
</dbReference>
<keyword evidence="1" id="KW-0805">Transcription regulation</keyword>
<dbReference type="Pfam" id="PF00027">
    <property type="entry name" value="cNMP_binding"/>
    <property type="match status" value="1"/>
</dbReference>
<dbReference type="InterPro" id="IPR000595">
    <property type="entry name" value="cNMP-bd_dom"/>
</dbReference>
<dbReference type="InterPro" id="IPR050397">
    <property type="entry name" value="Env_Response_Regulators"/>
</dbReference>
<evidence type="ECO:0000259" key="5">
    <source>
        <dbReference type="PROSITE" id="PS51063"/>
    </source>
</evidence>
<reference evidence="6 7" key="1">
    <citation type="submission" date="2010-10" db="EMBL/GenBank/DDBJ databases">
        <title>Complete sequence of Frankia sp. EuI1c.</title>
        <authorList>
            <consortium name="US DOE Joint Genome Institute"/>
            <person name="Lucas S."/>
            <person name="Copeland A."/>
            <person name="Lapidus A."/>
            <person name="Cheng J.-F."/>
            <person name="Bruce D."/>
            <person name="Goodwin L."/>
            <person name="Pitluck S."/>
            <person name="Chertkov O."/>
            <person name="Detter J.C."/>
            <person name="Han C."/>
            <person name="Tapia R."/>
            <person name="Land M."/>
            <person name="Hauser L."/>
            <person name="Jeffries C."/>
            <person name="Kyrpides N."/>
            <person name="Ivanova N."/>
            <person name="Mikhailova N."/>
            <person name="Beauchemin N."/>
            <person name="Sen A."/>
            <person name="Sur S.A."/>
            <person name="Gtari M."/>
            <person name="Wall L."/>
            <person name="Tisa L."/>
            <person name="Woyke T."/>
        </authorList>
    </citation>
    <scope>NUCLEOTIDE SEQUENCE [LARGE SCALE GENOMIC DNA]</scope>
    <source>
        <strain evidence="7">DSM 45817 / CECT 9037 / EuI1c</strain>
    </source>
</reference>
<gene>
    <name evidence="6" type="ordered locus">FraEuI1c_2277</name>
</gene>
<dbReference type="PROSITE" id="PS51063">
    <property type="entry name" value="HTH_CRP_2"/>
    <property type="match status" value="1"/>
</dbReference>
<dbReference type="HOGENOM" id="CLU_075053_3_0_11"/>
<dbReference type="PANTHER" id="PTHR24567">
    <property type="entry name" value="CRP FAMILY TRANSCRIPTIONAL REGULATORY PROTEIN"/>
    <property type="match status" value="1"/>
</dbReference>
<dbReference type="GO" id="GO:0003677">
    <property type="term" value="F:DNA binding"/>
    <property type="evidence" value="ECO:0007669"/>
    <property type="project" value="UniProtKB-KW"/>
</dbReference>
<dbReference type="STRING" id="298654.FraEuI1c_2277"/>
<dbReference type="PROSITE" id="PS50042">
    <property type="entry name" value="CNMP_BINDING_3"/>
    <property type="match status" value="1"/>
</dbReference>
<keyword evidence="2" id="KW-0238">DNA-binding</keyword>
<dbReference type="InterPro" id="IPR012318">
    <property type="entry name" value="HTH_CRP"/>
</dbReference>
<evidence type="ECO:0000256" key="1">
    <source>
        <dbReference type="ARBA" id="ARBA00023015"/>
    </source>
</evidence>
<dbReference type="InParanoid" id="E3IZ33"/>
<dbReference type="SUPFAM" id="SSF51206">
    <property type="entry name" value="cAMP-binding domain-like"/>
    <property type="match status" value="1"/>
</dbReference>
<protein>
    <submittedName>
        <fullName evidence="6">Transcriptional regulator, Crp/Fnr family</fullName>
    </submittedName>
</protein>
<feature type="domain" description="Cyclic nucleotide-binding" evidence="4">
    <location>
        <begin position="18"/>
        <end position="120"/>
    </location>
</feature>
<accession>E3IZ33</accession>
<sequence>MSAHQVVREPDGWPPRVFLGRLRPGTGARLAVLGSRVHFADQAYLLHEGDRSDHVFVLLSGLVKVVGEMGDREVLISLRLAGDVVGELGAMTGEPRVAAVVACGEVSARRISGGSWRAFLADHQDASVATNQLLCDRLVAATRRQLDLAGRQARVRVARVLWELGCEFGQRGPRGLEIAVGISQAELASAAGCSESTLRDLIKEFRSAGVLATGYRRYVLLNENKLLAAADIQ</sequence>
<dbReference type="AlphaFoldDB" id="E3IZ33"/>
<evidence type="ECO:0000313" key="6">
    <source>
        <dbReference type="EMBL" id="ADP80316.1"/>
    </source>
</evidence>
<dbReference type="SUPFAM" id="SSF46785">
    <property type="entry name" value="Winged helix' DNA-binding domain"/>
    <property type="match status" value="1"/>
</dbReference>
<evidence type="ECO:0000259" key="4">
    <source>
        <dbReference type="PROSITE" id="PS50042"/>
    </source>
</evidence>
<dbReference type="GO" id="GO:0003700">
    <property type="term" value="F:DNA-binding transcription factor activity"/>
    <property type="evidence" value="ECO:0007669"/>
    <property type="project" value="TreeGrafter"/>
</dbReference>
<dbReference type="Gene3D" id="2.60.120.10">
    <property type="entry name" value="Jelly Rolls"/>
    <property type="match status" value="1"/>
</dbReference>
<keyword evidence="7" id="KW-1185">Reference proteome</keyword>
<evidence type="ECO:0000256" key="2">
    <source>
        <dbReference type="ARBA" id="ARBA00023125"/>
    </source>
</evidence>
<dbReference type="Pfam" id="PF13545">
    <property type="entry name" value="HTH_Crp_2"/>
    <property type="match status" value="1"/>
</dbReference>
<dbReference type="eggNOG" id="COG0664">
    <property type="taxonomic scope" value="Bacteria"/>
</dbReference>
<dbReference type="PANTHER" id="PTHR24567:SF68">
    <property type="entry name" value="DNA-BINDING TRANSCRIPTIONAL DUAL REGULATOR CRP"/>
    <property type="match status" value="1"/>
</dbReference>
<dbReference type="CDD" id="cd00038">
    <property type="entry name" value="CAP_ED"/>
    <property type="match status" value="1"/>
</dbReference>
<dbReference type="EMBL" id="CP002299">
    <property type="protein sequence ID" value="ADP80316.1"/>
    <property type="molecule type" value="Genomic_DNA"/>
</dbReference>
<dbReference type="KEGG" id="fri:FraEuI1c_2277"/>
<dbReference type="InterPro" id="IPR014710">
    <property type="entry name" value="RmlC-like_jellyroll"/>
</dbReference>
<dbReference type="InterPro" id="IPR036390">
    <property type="entry name" value="WH_DNA-bd_sf"/>
</dbReference>
<dbReference type="InterPro" id="IPR018490">
    <property type="entry name" value="cNMP-bd_dom_sf"/>
</dbReference>
<dbReference type="GO" id="GO:0005829">
    <property type="term" value="C:cytosol"/>
    <property type="evidence" value="ECO:0007669"/>
    <property type="project" value="TreeGrafter"/>
</dbReference>
<evidence type="ECO:0000313" key="7">
    <source>
        <dbReference type="Proteomes" id="UP000002484"/>
    </source>
</evidence>
<proteinExistence type="predicted"/>
<dbReference type="Proteomes" id="UP000002484">
    <property type="component" value="Chromosome"/>
</dbReference>
<organism evidence="6 7">
    <name type="scientific">Pseudofrankia inefficax (strain DSM 45817 / CECT 9037 / DDB 130130 / EuI1c)</name>
    <name type="common">Frankia inefficax</name>
    <dbReference type="NCBI Taxonomy" id="298654"/>
    <lineage>
        <taxon>Bacteria</taxon>
        <taxon>Bacillati</taxon>
        <taxon>Actinomycetota</taxon>
        <taxon>Actinomycetes</taxon>
        <taxon>Frankiales</taxon>
        <taxon>Frankiaceae</taxon>
        <taxon>Pseudofrankia</taxon>
    </lineage>
</organism>